<keyword evidence="2" id="KW-0808">Transferase</keyword>
<dbReference type="GO" id="GO:0016758">
    <property type="term" value="F:hexosyltransferase activity"/>
    <property type="evidence" value="ECO:0007669"/>
    <property type="project" value="UniProtKB-ARBA"/>
</dbReference>
<dbReference type="GO" id="GO:0017000">
    <property type="term" value="P:antibiotic biosynthetic process"/>
    <property type="evidence" value="ECO:0007669"/>
    <property type="project" value="UniProtKB-ARBA"/>
</dbReference>
<dbReference type="Gene3D" id="3.40.50.2000">
    <property type="entry name" value="Glycogen Phosphorylase B"/>
    <property type="match status" value="2"/>
</dbReference>
<dbReference type="AlphaFoldDB" id="A0A494X072"/>
<dbReference type="OrthoDB" id="9805366at2"/>
<evidence type="ECO:0000313" key="2">
    <source>
        <dbReference type="EMBL" id="RKP44155.1"/>
    </source>
</evidence>
<evidence type="ECO:0000259" key="1">
    <source>
        <dbReference type="Pfam" id="PF06722"/>
    </source>
</evidence>
<keyword evidence="3" id="KW-1185">Reference proteome</keyword>
<name>A0A494X072_9BURK</name>
<protein>
    <submittedName>
        <fullName evidence="2">Glycosyltransferase</fullName>
    </submittedName>
</protein>
<dbReference type="InterPro" id="IPR050426">
    <property type="entry name" value="Glycosyltransferase_28"/>
</dbReference>
<feature type="domain" description="Erythromycin biosynthesis protein CIII-like C-terminal" evidence="1">
    <location>
        <begin position="286"/>
        <end position="394"/>
    </location>
</feature>
<comment type="caution">
    <text evidence="2">The sequence shown here is derived from an EMBL/GenBank/DDBJ whole genome shotgun (WGS) entry which is preliminary data.</text>
</comment>
<dbReference type="InterPro" id="IPR010610">
    <property type="entry name" value="EryCIII-like_C"/>
</dbReference>
<reference evidence="2 3" key="1">
    <citation type="submission" date="2018-10" db="EMBL/GenBank/DDBJ databases">
        <title>Paraburkholderia sp. 7MK8-2, isolated from soil.</title>
        <authorList>
            <person name="Gao Z.-H."/>
            <person name="Qiu L.-H."/>
        </authorList>
    </citation>
    <scope>NUCLEOTIDE SEQUENCE [LARGE SCALE GENOMIC DNA]</scope>
    <source>
        <strain evidence="2 3">7MK8-2</strain>
    </source>
</reference>
<dbReference type="PANTHER" id="PTHR48050:SF13">
    <property type="entry name" value="STEROL 3-BETA-GLUCOSYLTRANSFERASE UGT80A2"/>
    <property type="match status" value="1"/>
</dbReference>
<dbReference type="InterPro" id="IPR002213">
    <property type="entry name" value="UDP_glucos_trans"/>
</dbReference>
<dbReference type="Proteomes" id="UP000280434">
    <property type="component" value="Unassembled WGS sequence"/>
</dbReference>
<dbReference type="EMBL" id="RBZV01000014">
    <property type="protein sequence ID" value="RKP44155.1"/>
    <property type="molecule type" value="Genomic_DNA"/>
</dbReference>
<proteinExistence type="predicted"/>
<sequence>MKIAVVTYGTEGDTRPLAALCRALMNAGHAPTLLADSGTLGSATALGVPSAPLSGDIRGALMPGEGLSTVVNQASGFNSTAKALAQIANTHAVAWMREVVDASEGCDAIIASGLAAFVGLSVAEYRGIRAIGTGLFPITPTADFPSPFLPPDKIPRWLNRFSHRLVNGALWQAFRKTTNAARASICGLPARRSVWTDHPMLYGVSPTLLARPHDWPTHAYVCGQWSIANTEWTPPPELEAFLAEGEPPIYIGFGSMAGFDRSQLVKTLITAVAGRRALFYPGWSGVDASVLPENFFVVGETSHHWLFPRTSMVIHHGGSGTTHSATRAGVPSVVVPFAGDQFFWANRLERLGVAGKPVLGKRIRSEDLARAIAFADREEVRARSTAIGAKMAGEDGLRHAVRTIERLMADSRVRETVSG</sequence>
<accession>A0A494X072</accession>
<gene>
    <name evidence="2" type="ORF">D7S89_23400</name>
</gene>
<dbReference type="SUPFAM" id="SSF53756">
    <property type="entry name" value="UDP-Glycosyltransferase/glycogen phosphorylase"/>
    <property type="match status" value="1"/>
</dbReference>
<dbReference type="RefSeq" id="WP_121281245.1">
    <property type="nucleotide sequence ID" value="NZ_RBZV01000014.1"/>
</dbReference>
<dbReference type="FunFam" id="3.40.50.2000:FF:000009">
    <property type="entry name" value="Sterol 3-beta-glucosyltransferase UGT80A2"/>
    <property type="match status" value="1"/>
</dbReference>
<dbReference type="PANTHER" id="PTHR48050">
    <property type="entry name" value="STEROL 3-BETA-GLUCOSYLTRANSFERASE"/>
    <property type="match status" value="1"/>
</dbReference>
<evidence type="ECO:0000313" key="3">
    <source>
        <dbReference type="Proteomes" id="UP000280434"/>
    </source>
</evidence>
<organism evidence="2 3">
    <name type="scientific">Trinickia fusca</name>
    <dbReference type="NCBI Taxonomy" id="2419777"/>
    <lineage>
        <taxon>Bacteria</taxon>
        <taxon>Pseudomonadati</taxon>
        <taxon>Pseudomonadota</taxon>
        <taxon>Betaproteobacteria</taxon>
        <taxon>Burkholderiales</taxon>
        <taxon>Burkholderiaceae</taxon>
        <taxon>Trinickia</taxon>
    </lineage>
</organism>
<dbReference type="CDD" id="cd03784">
    <property type="entry name" value="GT1_Gtf-like"/>
    <property type="match status" value="1"/>
</dbReference>
<dbReference type="Pfam" id="PF06722">
    <property type="entry name" value="EryCIII-like_C"/>
    <property type="match status" value="1"/>
</dbReference>
<dbReference type="GO" id="GO:0008194">
    <property type="term" value="F:UDP-glycosyltransferase activity"/>
    <property type="evidence" value="ECO:0007669"/>
    <property type="project" value="InterPro"/>
</dbReference>